<dbReference type="RefSeq" id="WP_134245741.1">
    <property type="nucleotide sequence ID" value="NZ_SNTY01000085.1"/>
</dbReference>
<name>A0A4Y7X8J6_9GAMM</name>
<dbReference type="AlphaFoldDB" id="A0A4Y7X8J6"/>
<comment type="caution">
    <text evidence="1">The sequence shown here is derived from an EMBL/GenBank/DDBJ whole genome shotgun (WGS) entry which is preliminary data.</text>
</comment>
<dbReference type="OrthoDB" id="6717536at2"/>
<reference evidence="1 2" key="1">
    <citation type="submission" date="2019-03" db="EMBL/GenBank/DDBJ databases">
        <title>Alkanindiges illinoisensis: a potential pathogenic isolated from ascites of a gastric cancer patient with abdominal metastasis.</title>
        <authorList>
            <person name="Hu X."/>
            <person name="Yang B."/>
            <person name="Yan X."/>
            <person name="Lin L."/>
            <person name="Zhao H."/>
            <person name="Zhou F."/>
            <person name="Su B."/>
            <person name="Chen J."/>
            <person name="Rui Y."/>
            <person name="Wang Q."/>
            <person name="Zheng L."/>
        </authorList>
    </citation>
    <scope>NUCLEOTIDE SEQUENCE [LARGE SCALE GENOMIC DNA]</scope>
    <source>
        <strain evidence="1 2">NFYY 23406</strain>
    </source>
</reference>
<accession>A0A4Y7X8J6</accession>
<evidence type="ECO:0000313" key="2">
    <source>
        <dbReference type="Proteomes" id="UP000297834"/>
    </source>
</evidence>
<dbReference type="Proteomes" id="UP000297834">
    <property type="component" value="Unassembled WGS sequence"/>
</dbReference>
<protein>
    <submittedName>
        <fullName evidence="1">Uncharacterized protein</fullName>
    </submittedName>
</protein>
<dbReference type="STRING" id="1120977.GCA_000619845_01508"/>
<dbReference type="EMBL" id="SNTY01000085">
    <property type="protein sequence ID" value="TEU23338.1"/>
    <property type="molecule type" value="Genomic_DNA"/>
</dbReference>
<gene>
    <name evidence="1" type="ORF">E2B99_13545</name>
</gene>
<organism evidence="1 2">
    <name type="scientific">Alkanindiges illinoisensis</name>
    <dbReference type="NCBI Taxonomy" id="197183"/>
    <lineage>
        <taxon>Bacteria</taxon>
        <taxon>Pseudomonadati</taxon>
        <taxon>Pseudomonadota</taxon>
        <taxon>Gammaproteobacteria</taxon>
        <taxon>Moraxellales</taxon>
        <taxon>Moraxellaceae</taxon>
        <taxon>Alkanindiges</taxon>
    </lineage>
</organism>
<keyword evidence="2" id="KW-1185">Reference proteome</keyword>
<proteinExistence type="predicted"/>
<sequence>MTEMNLDDSPYFTQLKAEKALFTIPKLEGNQLFYCTQCGNCTQAHFYKHVYSQSINMETGEGSELFEHFYVSQCCLADLAIMDNDTFKDIEIDPIHYLPVKDR</sequence>
<evidence type="ECO:0000313" key="1">
    <source>
        <dbReference type="EMBL" id="TEU23338.1"/>
    </source>
</evidence>